<gene>
    <name evidence="2" type="ORF">O181_130936</name>
</gene>
<proteinExistence type="predicted"/>
<dbReference type="PANTHER" id="PTHR47266">
    <property type="entry name" value="ENDONUCLEASE-RELATED"/>
    <property type="match status" value="1"/>
</dbReference>
<comment type="caution">
    <text evidence="2">The sequence shown here is derived from an EMBL/GenBank/DDBJ whole genome shotgun (WGS) entry which is preliminary data.</text>
</comment>
<keyword evidence="3" id="KW-1185">Reference proteome</keyword>
<evidence type="ECO:0000259" key="1">
    <source>
        <dbReference type="Pfam" id="PF17921"/>
    </source>
</evidence>
<dbReference type="InterPro" id="IPR052160">
    <property type="entry name" value="Gypsy_RT_Integrase-like"/>
</dbReference>
<feature type="domain" description="Integrase zinc-binding" evidence="1">
    <location>
        <begin position="93"/>
        <end position="149"/>
    </location>
</feature>
<sequence>MYPERGLDFISKNPQNFHQQIKQDGIQESRFFSIKVEIFSDLDDKMQKDLWQDKDYKKKLKQLARGESVTDYSLGPQAKLLLFKDIVVIPCKEEIQLNIFQKHHDSPLAGHPWQEQTLNLIKRDFHWAGMNQFIKDYVSSCQQCSRYKNINHEKFGLLKSNSIWSLEFFINGLHHSIATVQQL</sequence>
<name>A0A9Q3L3P2_9BASI</name>
<evidence type="ECO:0000313" key="2">
    <source>
        <dbReference type="EMBL" id="MBW0591221.1"/>
    </source>
</evidence>
<dbReference type="EMBL" id="AVOT02142018">
    <property type="protein sequence ID" value="MBW0591221.1"/>
    <property type="molecule type" value="Genomic_DNA"/>
</dbReference>
<organism evidence="2 3">
    <name type="scientific">Austropuccinia psidii MF-1</name>
    <dbReference type="NCBI Taxonomy" id="1389203"/>
    <lineage>
        <taxon>Eukaryota</taxon>
        <taxon>Fungi</taxon>
        <taxon>Dikarya</taxon>
        <taxon>Basidiomycota</taxon>
        <taxon>Pucciniomycotina</taxon>
        <taxon>Pucciniomycetes</taxon>
        <taxon>Pucciniales</taxon>
        <taxon>Sphaerophragmiaceae</taxon>
        <taxon>Austropuccinia</taxon>
    </lineage>
</organism>
<protein>
    <recommendedName>
        <fullName evidence="1">Integrase zinc-binding domain-containing protein</fullName>
    </recommendedName>
</protein>
<dbReference type="InterPro" id="IPR041588">
    <property type="entry name" value="Integrase_H2C2"/>
</dbReference>
<evidence type="ECO:0000313" key="3">
    <source>
        <dbReference type="Proteomes" id="UP000765509"/>
    </source>
</evidence>
<accession>A0A9Q3L3P2</accession>
<reference evidence="2" key="1">
    <citation type="submission" date="2021-03" db="EMBL/GenBank/DDBJ databases">
        <title>Draft genome sequence of rust myrtle Austropuccinia psidii MF-1, a brazilian biotype.</title>
        <authorList>
            <person name="Quecine M.C."/>
            <person name="Pachon D.M.R."/>
            <person name="Bonatelli M.L."/>
            <person name="Correr F.H."/>
            <person name="Franceschini L.M."/>
            <person name="Leite T.F."/>
            <person name="Margarido G.R.A."/>
            <person name="Almeida C.A."/>
            <person name="Ferrarezi J.A."/>
            <person name="Labate C.A."/>
        </authorList>
    </citation>
    <scope>NUCLEOTIDE SEQUENCE</scope>
    <source>
        <strain evidence="2">MF-1</strain>
    </source>
</reference>
<dbReference type="AlphaFoldDB" id="A0A9Q3L3P2"/>
<dbReference type="OrthoDB" id="3341476at2759"/>
<dbReference type="Proteomes" id="UP000765509">
    <property type="component" value="Unassembled WGS sequence"/>
</dbReference>
<dbReference type="Pfam" id="PF17921">
    <property type="entry name" value="Integrase_H2C2"/>
    <property type="match status" value="1"/>
</dbReference>
<dbReference type="Gene3D" id="1.10.340.70">
    <property type="match status" value="1"/>
</dbReference>